<protein>
    <recommendedName>
        <fullName evidence="3">DUF1508 domain-containing protein</fullName>
    </recommendedName>
</protein>
<proteinExistence type="predicted"/>
<keyword evidence="2" id="KW-1185">Reference proteome</keyword>
<sequence>MPLIRIEPVRDERSGRYFLEIYNPHDAPAPYVTTQPRYQSAAAAENDLVAILAAAASSARNS</sequence>
<evidence type="ECO:0000313" key="2">
    <source>
        <dbReference type="Proteomes" id="UP000603940"/>
    </source>
</evidence>
<dbReference type="RefSeq" id="WP_187776765.1">
    <property type="nucleotide sequence ID" value="NZ_JACTUZ010000002.1"/>
</dbReference>
<organism evidence="1 2">
    <name type="scientific">Pseudoroseomonas ludipueritiae</name>
    <dbReference type="NCBI Taxonomy" id="198093"/>
    <lineage>
        <taxon>Bacteria</taxon>
        <taxon>Pseudomonadati</taxon>
        <taxon>Pseudomonadota</taxon>
        <taxon>Alphaproteobacteria</taxon>
        <taxon>Acetobacterales</taxon>
        <taxon>Acetobacteraceae</taxon>
        <taxon>Pseudoroseomonas</taxon>
    </lineage>
</organism>
<comment type="caution">
    <text evidence="1">The sequence shown here is derived from an EMBL/GenBank/DDBJ whole genome shotgun (WGS) entry which is preliminary data.</text>
</comment>
<dbReference type="Proteomes" id="UP000603940">
    <property type="component" value="Unassembled WGS sequence"/>
</dbReference>
<reference evidence="1 2" key="1">
    <citation type="journal article" date="2009" name="Int. J. Syst. Evol. Microbiol.">
        <title>Transfer of Teichococcus ludipueritiae and Muricoccus roseus to the genus Roseomonas, as Roseomonas ludipueritiae comb. nov. and Roseomonas rosea comb. nov., respectively, and emended description of the genus Roseomonas.</title>
        <authorList>
            <person name="Sanchez-Porro C."/>
            <person name="Gallego V."/>
            <person name="Busse H.J."/>
            <person name="Kampfer P."/>
            <person name="Ventosa A."/>
        </authorList>
    </citation>
    <scope>NUCLEOTIDE SEQUENCE [LARGE SCALE GENOMIC DNA]</scope>
    <source>
        <strain evidence="1 2">DSM 14915</strain>
    </source>
</reference>
<evidence type="ECO:0000313" key="1">
    <source>
        <dbReference type="EMBL" id="MBC9175599.1"/>
    </source>
</evidence>
<name>A0ABR7R1I9_9PROT</name>
<accession>A0ABR7R1I9</accession>
<dbReference type="EMBL" id="JACTUZ010000002">
    <property type="protein sequence ID" value="MBC9175599.1"/>
    <property type="molecule type" value="Genomic_DNA"/>
</dbReference>
<gene>
    <name evidence="1" type="ORF">IBL25_01395</name>
</gene>
<evidence type="ECO:0008006" key="3">
    <source>
        <dbReference type="Google" id="ProtNLM"/>
    </source>
</evidence>